<dbReference type="WBParaSite" id="NBR_0000840001-mRNA-1">
    <property type="protein sequence ID" value="NBR_0000840001-mRNA-1"/>
    <property type="gene ID" value="NBR_0000840001"/>
</dbReference>
<dbReference type="AlphaFoldDB" id="A0A0N4XZ35"/>
<proteinExistence type="predicted"/>
<reference evidence="3" key="1">
    <citation type="submission" date="2017-02" db="UniProtKB">
        <authorList>
            <consortium name="WormBaseParasite"/>
        </authorList>
    </citation>
    <scope>IDENTIFICATION</scope>
</reference>
<accession>A0A0N4XZ35</accession>
<dbReference type="EMBL" id="UYSL01020000">
    <property type="protein sequence ID" value="VDL71990.1"/>
    <property type="molecule type" value="Genomic_DNA"/>
</dbReference>
<keyword evidence="2" id="KW-1185">Reference proteome</keyword>
<name>A0A0N4XZ35_NIPBR</name>
<reference evidence="1 2" key="2">
    <citation type="submission" date="2018-11" db="EMBL/GenBank/DDBJ databases">
        <authorList>
            <consortium name="Pathogen Informatics"/>
        </authorList>
    </citation>
    <scope>NUCLEOTIDE SEQUENCE [LARGE SCALE GENOMIC DNA]</scope>
</reference>
<evidence type="ECO:0000313" key="2">
    <source>
        <dbReference type="Proteomes" id="UP000271162"/>
    </source>
</evidence>
<evidence type="ECO:0000313" key="1">
    <source>
        <dbReference type="EMBL" id="VDL71990.1"/>
    </source>
</evidence>
<dbReference type="Proteomes" id="UP000271162">
    <property type="component" value="Unassembled WGS sequence"/>
</dbReference>
<evidence type="ECO:0000313" key="3">
    <source>
        <dbReference type="WBParaSite" id="NBR_0000840001-mRNA-1"/>
    </source>
</evidence>
<sequence>MNYAVFDDQDLDYPICMKESTPKILIGLDYFWNLVYGEQFVVSTLSNKSNQHRIITTKLRKVVTDNSFRYNRQNDNVIINYASSLANPANHAELDKLVERF</sequence>
<protein>
    <submittedName>
        <fullName evidence="3">DUF1758 domain-containing protein</fullName>
    </submittedName>
</protein>
<gene>
    <name evidence="1" type="ORF">NBR_LOCUS8401</name>
</gene>
<organism evidence="3">
    <name type="scientific">Nippostrongylus brasiliensis</name>
    <name type="common">Rat hookworm</name>
    <dbReference type="NCBI Taxonomy" id="27835"/>
    <lineage>
        <taxon>Eukaryota</taxon>
        <taxon>Metazoa</taxon>
        <taxon>Ecdysozoa</taxon>
        <taxon>Nematoda</taxon>
        <taxon>Chromadorea</taxon>
        <taxon>Rhabditida</taxon>
        <taxon>Rhabditina</taxon>
        <taxon>Rhabditomorpha</taxon>
        <taxon>Strongyloidea</taxon>
        <taxon>Heligmosomidae</taxon>
        <taxon>Nippostrongylus</taxon>
    </lineage>
</organism>